<evidence type="ECO:0000313" key="3">
    <source>
        <dbReference type="Proteomes" id="UP000645390"/>
    </source>
</evidence>
<feature type="transmembrane region" description="Helical" evidence="1">
    <location>
        <begin position="20"/>
        <end position="40"/>
    </location>
</feature>
<dbReference type="PANTHER" id="PTHR37305">
    <property type="entry name" value="INTEGRAL MEMBRANE PROTEIN-RELATED"/>
    <property type="match status" value="1"/>
</dbReference>
<protein>
    <recommendedName>
        <fullName evidence="4">ABC transporter permease</fullName>
    </recommendedName>
</protein>
<organism evidence="2 3">
    <name type="scientific">Pedobacter mendelii</name>
    <dbReference type="NCBI Taxonomy" id="1908240"/>
    <lineage>
        <taxon>Bacteria</taxon>
        <taxon>Pseudomonadati</taxon>
        <taxon>Bacteroidota</taxon>
        <taxon>Sphingobacteriia</taxon>
        <taxon>Sphingobacteriales</taxon>
        <taxon>Sphingobacteriaceae</taxon>
        <taxon>Pedobacter</taxon>
    </lineage>
</organism>
<feature type="transmembrane region" description="Helical" evidence="1">
    <location>
        <begin position="158"/>
        <end position="180"/>
    </location>
</feature>
<name>A0ABQ2BJE9_9SPHI</name>
<keyword evidence="1" id="KW-0812">Transmembrane</keyword>
<keyword evidence="3" id="KW-1185">Reference proteome</keyword>
<evidence type="ECO:0000256" key="1">
    <source>
        <dbReference type="SAM" id="Phobius"/>
    </source>
</evidence>
<dbReference type="RefSeq" id="WP_188415737.1">
    <property type="nucleotide sequence ID" value="NZ_BMDJ01000009.1"/>
</dbReference>
<gene>
    <name evidence="2" type="ORF">GCM10008119_28910</name>
</gene>
<dbReference type="EMBL" id="BMDJ01000009">
    <property type="protein sequence ID" value="GGI27691.1"/>
    <property type="molecule type" value="Genomic_DNA"/>
</dbReference>
<sequence length="266" mass="30213">MRSLYISLVSEFYKSRKTLAFWAAILLPLVICGLISFGFYSGSDKILKMHYPALILWMRYIGAALGVMGVLIMPFYVIFMAFSVNNIEHKNDTWKMLFAQPLNKLSIYAAKYIYAVVLIFICLLLFALFTFLFGHLLQILVPDYNFSGYDPSMLLVKFYFKLFLASLGILSIQFILSLIWSDFLKPMGIGFIGTIMGIIAGNVGWKYAYLIPYSHPSIVLNSSTSSKKSVNISDFPIFTQEIITSLIYAIVLFIIGYFIVSKKSIK</sequence>
<feature type="transmembrane region" description="Helical" evidence="1">
    <location>
        <begin position="112"/>
        <end position="138"/>
    </location>
</feature>
<evidence type="ECO:0008006" key="4">
    <source>
        <dbReference type="Google" id="ProtNLM"/>
    </source>
</evidence>
<keyword evidence="1" id="KW-0472">Membrane</keyword>
<feature type="transmembrane region" description="Helical" evidence="1">
    <location>
        <begin position="242"/>
        <end position="260"/>
    </location>
</feature>
<keyword evidence="1" id="KW-1133">Transmembrane helix</keyword>
<evidence type="ECO:0000313" key="2">
    <source>
        <dbReference type="EMBL" id="GGI27691.1"/>
    </source>
</evidence>
<comment type="caution">
    <text evidence="2">The sequence shown here is derived from an EMBL/GenBank/DDBJ whole genome shotgun (WGS) entry which is preliminary data.</text>
</comment>
<dbReference type="PANTHER" id="PTHR37305:SF1">
    <property type="entry name" value="MEMBRANE PROTEIN"/>
    <property type="match status" value="1"/>
</dbReference>
<dbReference type="CDD" id="cd21809">
    <property type="entry name" value="ABC-2_lan_permease-like"/>
    <property type="match status" value="1"/>
</dbReference>
<accession>A0ABQ2BJE9</accession>
<feature type="transmembrane region" description="Helical" evidence="1">
    <location>
        <begin position="60"/>
        <end position="82"/>
    </location>
</feature>
<feature type="transmembrane region" description="Helical" evidence="1">
    <location>
        <begin position="187"/>
        <end position="205"/>
    </location>
</feature>
<proteinExistence type="predicted"/>
<reference evidence="3" key="1">
    <citation type="journal article" date="2019" name="Int. J. Syst. Evol. Microbiol.">
        <title>The Global Catalogue of Microorganisms (GCM) 10K type strain sequencing project: providing services to taxonomists for standard genome sequencing and annotation.</title>
        <authorList>
            <consortium name="The Broad Institute Genomics Platform"/>
            <consortium name="The Broad Institute Genome Sequencing Center for Infectious Disease"/>
            <person name="Wu L."/>
            <person name="Ma J."/>
        </authorList>
    </citation>
    <scope>NUCLEOTIDE SEQUENCE [LARGE SCALE GENOMIC DNA]</scope>
    <source>
        <strain evidence="3">CCM 8939</strain>
    </source>
</reference>
<dbReference type="Pfam" id="PF12730">
    <property type="entry name" value="ABC2_membrane_4"/>
    <property type="match status" value="1"/>
</dbReference>
<dbReference type="Proteomes" id="UP000645390">
    <property type="component" value="Unassembled WGS sequence"/>
</dbReference>